<feature type="transmembrane region" description="Helical" evidence="1">
    <location>
        <begin position="54"/>
        <end position="73"/>
    </location>
</feature>
<keyword evidence="3" id="KW-1185">Reference proteome</keyword>
<dbReference type="RefSeq" id="WP_377554738.1">
    <property type="nucleotide sequence ID" value="NZ_JBHUHQ010000002.1"/>
</dbReference>
<sequence>MFALIPLLLLLILAFLLLFIFIKRNKVSGIKFMLLGISIILIGGFIAVDEDLNLWGSEYLIVFTGLIFSIAGFSKNS</sequence>
<feature type="transmembrane region" description="Helical" evidence="1">
    <location>
        <begin position="29"/>
        <end position="48"/>
    </location>
</feature>
<keyword evidence="1" id="KW-1133">Transmembrane helix</keyword>
<protein>
    <submittedName>
        <fullName evidence="2">Uncharacterized protein</fullName>
    </submittedName>
</protein>
<keyword evidence="1" id="KW-0812">Transmembrane</keyword>
<dbReference type="Proteomes" id="UP001597383">
    <property type="component" value="Unassembled WGS sequence"/>
</dbReference>
<gene>
    <name evidence="2" type="ORF">ACFSJF_01490</name>
</gene>
<feature type="transmembrane region" description="Helical" evidence="1">
    <location>
        <begin position="6"/>
        <end position="22"/>
    </location>
</feature>
<organism evidence="2 3">
    <name type="scientific">Ornithinibacillus salinisoli</name>
    <dbReference type="NCBI Taxonomy" id="1848459"/>
    <lineage>
        <taxon>Bacteria</taxon>
        <taxon>Bacillati</taxon>
        <taxon>Bacillota</taxon>
        <taxon>Bacilli</taxon>
        <taxon>Bacillales</taxon>
        <taxon>Bacillaceae</taxon>
        <taxon>Ornithinibacillus</taxon>
    </lineage>
</organism>
<dbReference type="EMBL" id="JBHUHQ010000002">
    <property type="protein sequence ID" value="MFD2042982.1"/>
    <property type="molecule type" value="Genomic_DNA"/>
</dbReference>
<evidence type="ECO:0000313" key="2">
    <source>
        <dbReference type="EMBL" id="MFD2042982.1"/>
    </source>
</evidence>
<evidence type="ECO:0000256" key="1">
    <source>
        <dbReference type="SAM" id="Phobius"/>
    </source>
</evidence>
<accession>A0ABW4VUP1</accession>
<proteinExistence type="predicted"/>
<name>A0ABW4VUP1_9BACI</name>
<keyword evidence="1" id="KW-0472">Membrane</keyword>
<comment type="caution">
    <text evidence="2">The sequence shown here is derived from an EMBL/GenBank/DDBJ whole genome shotgun (WGS) entry which is preliminary data.</text>
</comment>
<reference evidence="3" key="1">
    <citation type="journal article" date="2019" name="Int. J. Syst. Evol. Microbiol.">
        <title>The Global Catalogue of Microorganisms (GCM) 10K type strain sequencing project: providing services to taxonomists for standard genome sequencing and annotation.</title>
        <authorList>
            <consortium name="The Broad Institute Genomics Platform"/>
            <consortium name="The Broad Institute Genome Sequencing Center for Infectious Disease"/>
            <person name="Wu L."/>
            <person name="Ma J."/>
        </authorList>
    </citation>
    <scope>NUCLEOTIDE SEQUENCE [LARGE SCALE GENOMIC DNA]</scope>
    <source>
        <strain evidence="3">R28</strain>
    </source>
</reference>
<evidence type="ECO:0000313" key="3">
    <source>
        <dbReference type="Proteomes" id="UP001597383"/>
    </source>
</evidence>